<evidence type="ECO:0000313" key="3">
    <source>
        <dbReference type="EMBL" id="UXY23918.1"/>
    </source>
</evidence>
<name>A0ABY6EDE7_9ACTN</name>
<keyword evidence="1" id="KW-0812">Transmembrane</keyword>
<feature type="transmembrane region" description="Helical" evidence="1">
    <location>
        <begin position="127"/>
        <end position="148"/>
    </location>
</feature>
<dbReference type="Proteomes" id="UP001061298">
    <property type="component" value="Chromosome"/>
</dbReference>
<gene>
    <name evidence="3" type="ORF">N8I84_38365</name>
</gene>
<sequence>MTSESQLPAKRPVSASLAGPYGHPFHPILVTVPIGAWVAGLAFDIASHVVDRPGFLTQSSEWLIGIGVIGALLAAVVGFLDLFAIPAGTPAFRTALIHMTLNLLVTAAYAVNFLWRRGDYTDGGSVGLGPLVLSAVSLAVLGVSGFLGGKLAYRYGVRVADESTQAEGYRAGRSTGDANSPV</sequence>
<feature type="transmembrane region" description="Helical" evidence="1">
    <location>
        <begin position="28"/>
        <end position="50"/>
    </location>
</feature>
<feature type="domain" description="DUF2231" evidence="2">
    <location>
        <begin position="22"/>
        <end position="160"/>
    </location>
</feature>
<reference evidence="3" key="1">
    <citation type="submission" date="2022-10" db="EMBL/GenBank/DDBJ databases">
        <authorList>
            <person name="Mo P."/>
        </authorList>
    </citation>
    <scope>NUCLEOTIDE SEQUENCE</scope>
    <source>
        <strain evidence="3">HUAS 13-4</strain>
    </source>
</reference>
<evidence type="ECO:0000313" key="4">
    <source>
        <dbReference type="Proteomes" id="UP001061298"/>
    </source>
</evidence>
<keyword evidence="1" id="KW-1133">Transmembrane helix</keyword>
<organism evidence="3 4">
    <name type="scientific">Streptomyces cynarae</name>
    <dbReference type="NCBI Taxonomy" id="2981134"/>
    <lineage>
        <taxon>Bacteria</taxon>
        <taxon>Bacillati</taxon>
        <taxon>Actinomycetota</taxon>
        <taxon>Actinomycetes</taxon>
        <taxon>Kitasatosporales</taxon>
        <taxon>Streptomycetaceae</taxon>
        <taxon>Streptomyces</taxon>
    </lineage>
</organism>
<evidence type="ECO:0000256" key="1">
    <source>
        <dbReference type="SAM" id="Phobius"/>
    </source>
</evidence>
<dbReference type="RefSeq" id="WP_263234153.1">
    <property type="nucleotide sequence ID" value="NZ_CP106793.1"/>
</dbReference>
<keyword evidence="1" id="KW-0472">Membrane</keyword>
<dbReference type="InterPro" id="IPR019251">
    <property type="entry name" value="DUF2231_TM"/>
</dbReference>
<dbReference type="Pfam" id="PF09990">
    <property type="entry name" value="DUF2231"/>
    <property type="match status" value="1"/>
</dbReference>
<dbReference type="EMBL" id="CP106793">
    <property type="protein sequence ID" value="UXY23918.1"/>
    <property type="molecule type" value="Genomic_DNA"/>
</dbReference>
<proteinExistence type="predicted"/>
<accession>A0ABY6EDE7</accession>
<feature type="transmembrane region" description="Helical" evidence="1">
    <location>
        <begin position="95"/>
        <end position="115"/>
    </location>
</feature>
<feature type="transmembrane region" description="Helical" evidence="1">
    <location>
        <begin position="62"/>
        <end position="83"/>
    </location>
</feature>
<keyword evidence="4" id="KW-1185">Reference proteome</keyword>
<evidence type="ECO:0000259" key="2">
    <source>
        <dbReference type="Pfam" id="PF09990"/>
    </source>
</evidence>
<protein>
    <submittedName>
        <fullName evidence="3">DUF2231 domain-containing protein</fullName>
    </submittedName>
</protein>